<accession>A0A9P7UQ26</accession>
<sequence length="920" mass="96567">MSSQPEPQDFIAVVFVIDTSVALGSQWLHVLSSYISPLFRRLIELNPNRTIRIGIVVYTLPDMTTYSPIIHKKFLGDFTQIADILKKDAHKIGLGSTLSGDKTGMPALEGVVAAIEMLDALTISSPSTSPGRPITLNIFHITAVVPDKTTSPQWNELDSLDHITWETLPSELLTRKIHLSSVILNSDTSIYTKLHASGSTPAWFQTRPSHTILLPSYFSTALPQALKRPADTPVADKAPAQKRPRLPGVPSSSPLVANSTSTPPNHNNNNNNGNNARPGFSTQPPGVPGRPPLTHQQLQGLQGLQELQAAVQRLRVMEERMQNLEAGIKDALQAGDTKKADELGAELTKIRTQVVQAKGWIQQQFKQTQLAIQANQLSSQQSAAAATNGGPSANVPPNGVPPSQGGDAGGSRPPSGPNLNLNNGNPVMHSSSPPPPLAQPQNPNFPQAVAVPNSNQMGGAAIAQGLNAQGLPRMPVMSDLATQMHKLVEQNERSGRPQSGPGGGSIGGMPGAPPGMLVPHQNSGQPGIPGQNPASMLNGMGGPPSLKPPGAAAAQQSQVPVWQGPMVWQPEAMNGMRELSAHIAVLANSPNGRSSHSDTWPKTIYLSASQPTNPLDVQAWFKQHQQTMFFGKLTPGPDVHTRESYSHLWTILMTKKIYLLGAWTTPSGSQTKNLLIAAAPNSGLLGAFFPHDGLPELPKSNGVAAPPTQSQPPMMGVGGTGGPQGATGLLAPDVITGIRSVTNENQRALAAHQILVKLQQTHLAARRTINPTDLHMLLSALNVSLPQLHAAQRQYQQRALAAQGQAPQLLQPQQPGMPGFGGGGGGSVGGPLGMNMGGVAGGGGIFPMFTAQNTMNVQRGNLGGMSLGSGQQMMNGGGFPGRQGMGGGPTGGGMQGNVSMEMMQSFAQRNVDGGMGQGPG</sequence>
<feature type="region of interest" description="Disordered" evidence="2">
    <location>
        <begin position="490"/>
        <end position="557"/>
    </location>
</feature>
<evidence type="ECO:0000256" key="1">
    <source>
        <dbReference type="SAM" id="Coils"/>
    </source>
</evidence>
<evidence type="ECO:0000256" key="2">
    <source>
        <dbReference type="SAM" id="MobiDB-lite"/>
    </source>
</evidence>
<dbReference type="EMBL" id="CM032187">
    <property type="protein sequence ID" value="KAG7089645.1"/>
    <property type="molecule type" value="Genomic_DNA"/>
</dbReference>
<comment type="caution">
    <text evidence="3">The sequence shown here is derived from an EMBL/GenBank/DDBJ whole genome shotgun (WGS) entry which is preliminary data.</text>
</comment>
<keyword evidence="1" id="KW-0175">Coiled coil</keyword>
<feature type="compositionally biased region" description="Low complexity" evidence="2">
    <location>
        <begin position="265"/>
        <end position="275"/>
    </location>
</feature>
<feature type="compositionally biased region" description="Low complexity" evidence="2">
    <location>
        <begin position="417"/>
        <end position="426"/>
    </location>
</feature>
<feature type="region of interest" description="Disordered" evidence="2">
    <location>
        <begin position="382"/>
        <end position="452"/>
    </location>
</feature>
<feature type="coiled-coil region" evidence="1">
    <location>
        <begin position="304"/>
        <end position="334"/>
    </location>
</feature>
<organism evidence="3 4">
    <name type="scientific">Marasmius oreades</name>
    <name type="common">fairy-ring Marasmius</name>
    <dbReference type="NCBI Taxonomy" id="181124"/>
    <lineage>
        <taxon>Eukaryota</taxon>
        <taxon>Fungi</taxon>
        <taxon>Dikarya</taxon>
        <taxon>Basidiomycota</taxon>
        <taxon>Agaricomycotina</taxon>
        <taxon>Agaricomycetes</taxon>
        <taxon>Agaricomycetidae</taxon>
        <taxon>Agaricales</taxon>
        <taxon>Marasmiineae</taxon>
        <taxon>Marasmiaceae</taxon>
        <taxon>Marasmius</taxon>
    </lineage>
</organism>
<dbReference type="GeneID" id="66080382"/>
<name>A0A9P7UQ26_9AGAR</name>
<feature type="compositionally biased region" description="Low complexity" evidence="2">
    <location>
        <begin position="439"/>
        <end position="448"/>
    </location>
</feature>
<dbReference type="KEGG" id="more:E1B28_011307"/>
<evidence type="ECO:0000313" key="4">
    <source>
        <dbReference type="Proteomes" id="UP001049176"/>
    </source>
</evidence>
<dbReference type="RefSeq" id="XP_043006115.1">
    <property type="nucleotide sequence ID" value="XM_043156330.1"/>
</dbReference>
<protein>
    <submittedName>
        <fullName evidence="3">Uncharacterized protein</fullName>
    </submittedName>
</protein>
<dbReference type="OrthoDB" id="7690434at2759"/>
<evidence type="ECO:0000313" key="3">
    <source>
        <dbReference type="EMBL" id="KAG7089645.1"/>
    </source>
</evidence>
<dbReference type="AlphaFoldDB" id="A0A9P7UQ26"/>
<keyword evidence="4" id="KW-1185">Reference proteome</keyword>
<feature type="compositionally biased region" description="Polar residues" evidence="2">
    <location>
        <begin position="250"/>
        <end position="264"/>
    </location>
</feature>
<gene>
    <name evidence="3" type="ORF">E1B28_011307</name>
</gene>
<feature type="region of interest" description="Disordered" evidence="2">
    <location>
        <begin position="228"/>
        <end position="294"/>
    </location>
</feature>
<reference evidence="3" key="1">
    <citation type="journal article" date="2021" name="Genome Biol. Evol.">
        <title>The assembled and annotated genome of the fairy-ring fungus Marasmius oreades.</title>
        <authorList>
            <person name="Hiltunen M."/>
            <person name="Ament-Velasquez S.L."/>
            <person name="Johannesson H."/>
        </authorList>
    </citation>
    <scope>NUCLEOTIDE SEQUENCE</scope>
    <source>
        <strain evidence="3">03SP1</strain>
    </source>
</reference>
<proteinExistence type="predicted"/>
<feature type="compositionally biased region" description="Gly residues" evidence="2">
    <location>
        <begin position="500"/>
        <end position="510"/>
    </location>
</feature>
<dbReference type="Proteomes" id="UP001049176">
    <property type="component" value="Chromosome 7"/>
</dbReference>